<dbReference type="InterPro" id="IPR036396">
    <property type="entry name" value="Cyt_P450_sf"/>
</dbReference>
<evidence type="ECO:0000256" key="7">
    <source>
        <dbReference type="ARBA" id="ARBA00023033"/>
    </source>
</evidence>
<dbReference type="Proteomes" id="UP001054837">
    <property type="component" value="Unassembled WGS sequence"/>
</dbReference>
<dbReference type="PANTHER" id="PTHR24291:SF189">
    <property type="entry name" value="CYTOCHROME P450 4C3-RELATED"/>
    <property type="match status" value="1"/>
</dbReference>
<reference evidence="9 10" key="1">
    <citation type="submission" date="2021-06" db="EMBL/GenBank/DDBJ databases">
        <title>Caerostris darwini draft genome.</title>
        <authorList>
            <person name="Kono N."/>
            <person name="Arakawa K."/>
        </authorList>
    </citation>
    <scope>NUCLEOTIDE SEQUENCE [LARGE SCALE GENOMIC DNA]</scope>
</reference>
<keyword evidence="4" id="KW-0349">Heme</keyword>
<dbReference type="AlphaFoldDB" id="A0AAV4PA90"/>
<evidence type="ECO:0000313" key="9">
    <source>
        <dbReference type="EMBL" id="GIX93066.1"/>
    </source>
</evidence>
<evidence type="ECO:0000256" key="1">
    <source>
        <dbReference type="ARBA" id="ARBA00001971"/>
    </source>
</evidence>
<comment type="cofactor">
    <cofactor evidence="1">
        <name>heme</name>
        <dbReference type="ChEBI" id="CHEBI:30413"/>
    </cofactor>
</comment>
<gene>
    <name evidence="9" type="primary">Cyp4d20</name>
    <name evidence="9" type="ORF">CDAR_170991</name>
</gene>
<dbReference type="GO" id="GO:0005789">
    <property type="term" value="C:endoplasmic reticulum membrane"/>
    <property type="evidence" value="ECO:0007669"/>
    <property type="project" value="UniProtKB-SubCell"/>
</dbReference>
<dbReference type="GO" id="GO:0005506">
    <property type="term" value="F:iron ion binding"/>
    <property type="evidence" value="ECO:0007669"/>
    <property type="project" value="InterPro"/>
</dbReference>
<comment type="similarity">
    <text evidence="3">Belongs to the cytochrome P450 family.</text>
</comment>
<keyword evidence="8" id="KW-0472">Membrane</keyword>
<evidence type="ECO:0000256" key="3">
    <source>
        <dbReference type="ARBA" id="ARBA00010617"/>
    </source>
</evidence>
<comment type="subcellular location">
    <subcellularLocation>
        <location evidence="2">Endoplasmic reticulum membrane</location>
    </subcellularLocation>
</comment>
<dbReference type="SUPFAM" id="SSF48264">
    <property type="entry name" value="Cytochrome P450"/>
    <property type="match status" value="1"/>
</dbReference>
<keyword evidence="6" id="KW-0408">Iron</keyword>
<dbReference type="EMBL" id="BPLQ01002451">
    <property type="protein sequence ID" value="GIX93066.1"/>
    <property type="molecule type" value="Genomic_DNA"/>
</dbReference>
<proteinExistence type="inferred from homology"/>
<name>A0AAV4PA90_9ARAC</name>
<keyword evidence="4" id="KW-0479">Metal-binding</keyword>
<evidence type="ECO:0000313" key="10">
    <source>
        <dbReference type="Proteomes" id="UP001054837"/>
    </source>
</evidence>
<accession>A0AAV4PA90</accession>
<dbReference type="GO" id="GO:0004497">
    <property type="term" value="F:monooxygenase activity"/>
    <property type="evidence" value="ECO:0007669"/>
    <property type="project" value="UniProtKB-KW"/>
</dbReference>
<sequence>MKGELGDDSRRPKCLLDVLLKLHIEDQVLDEDGVGQEVDTFISAGHDSISVTVKWALYLIGLYPDVQEKIHHELDSVLGADSKGPLSVADLNELKYMDCVLKESNRLYPPAAAFGRKVPEEISIRVFAEMQGKILVYHILKNFCLRSLDSRDQVLPIIKLSLQSSQPARIKFRRRQQ</sequence>
<organism evidence="9 10">
    <name type="scientific">Caerostris darwini</name>
    <dbReference type="NCBI Taxonomy" id="1538125"/>
    <lineage>
        <taxon>Eukaryota</taxon>
        <taxon>Metazoa</taxon>
        <taxon>Ecdysozoa</taxon>
        <taxon>Arthropoda</taxon>
        <taxon>Chelicerata</taxon>
        <taxon>Arachnida</taxon>
        <taxon>Araneae</taxon>
        <taxon>Araneomorphae</taxon>
        <taxon>Entelegynae</taxon>
        <taxon>Araneoidea</taxon>
        <taxon>Araneidae</taxon>
        <taxon>Caerostris</taxon>
    </lineage>
</organism>
<comment type="caution">
    <text evidence="9">The sequence shown here is derived from an EMBL/GenBank/DDBJ whole genome shotgun (WGS) entry which is preliminary data.</text>
</comment>
<dbReference type="InterPro" id="IPR001128">
    <property type="entry name" value="Cyt_P450"/>
</dbReference>
<keyword evidence="7" id="KW-0560">Oxidoreductase</keyword>
<dbReference type="PANTHER" id="PTHR24291">
    <property type="entry name" value="CYTOCHROME P450 FAMILY 4"/>
    <property type="match status" value="1"/>
</dbReference>
<evidence type="ECO:0000256" key="6">
    <source>
        <dbReference type="ARBA" id="ARBA00023004"/>
    </source>
</evidence>
<protein>
    <submittedName>
        <fullName evidence="9">Probable cytochrome P450 4d20</fullName>
    </submittedName>
</protein>
<evidence type="ECO:0000256" key="5">
    <source>
        <dbReference type="ARBA" id="ARBA00022824"/>
    </source>
</evidence>
<dbReference type="Gene3D" id="1.10.630.10">
    <property type="entry name" value="Cytochrome P450"/>
    <property type="match status" value="1"/>
</dbReference>
<evidence type="ECO:0000256" key="4">
    <source>
        <dbReference type="ARBA" id="ARBA00022617"/>
    </source>
</evidence>
<keyword evidence="7" id="KW-0503">Monooxygenase</keyword>
<keyword evidence="10" id="KW-1185">Reference proteome</keyword>
<dbReference type="InterPro" id="IPR050196">
    <property type="entry name" value="Cytochrome_P450_Monoox"/>
</dbReference>
<dbReference type="GO" id="GO:0020037">
    <property type="term" value="F:heme binding"/>
    <property type="evidence" value="ECO:0007669"/>
    <property type="project" value="InterPro"/>
</dbReference>
<evidence type="ECO:0000256" key="8">
    <source>
        <dbReference type="ARBA" id="ARBA00023136"/>
    </source>
</evidence>
<dbReference type="Pfam" id="PF00067">
    <property type="entry name" value="p450"/>
    <property type="match status" value="1"/>
</dbReference>
<keyword evidence="5" id="KW-0256">Endoplasmic reticulum</keyword>
<evidence type="ECO:0000256" key="2">
    <source>
        <dbReference type="ARBA" id="ARBA00004586"/>
    </source>
</evidence>
<dbReference type="GO" id="GO:0016705">
    <property type="term" value="F:oxidoreductase activity, acting on paired donors, with incorporation or reduction of molecular oxygen"/>
    <property type="evidence" value="ECO:0007669"/>
    <property type="project" value="InterPro"/>
</dbReference>